<dbReference type="AlphaFoldDB" id="A0A2X2LGB1"/>
<proteinExistence type="predicted"/>
<accession>A0A2X2LGB1</accession>
<protein>
    <submittedName>
        <fullName evidence="1">Uncharacterized protein</fullName>
    </submittedName>
</protein>
<dbReference type="Gene3D" id="2.60.40.10">
    <property type="entry name" value="Immunoglobulins"/>
    <property type="match status" value="1"/>
</dbReference>
<name>A0A2X2LGB1_SPHMU</name>
<dbReference type="GeneID" id="97183295"/>
<reference evidence="1 2" key="1">
    <citation type="submission" date="2018-06" db="EMBL/GenBank/DDBJ databases">
        <authorList>
            <consortium name="Pathogen Informatics"/>
            <person name="Doyle S."/>
        </authorList>
    </citation>
    <scope>NUCLEOTIDE SEQUENCE [LARGE SCALE GENOMIC DNA]</scope>
    <source>
        <strain evidence="1 2">NCTC11343</strain>
    </source>
</reference>
<evidence type="ECO:0000313" key="1">
    <source>
        <dbReference type="EMBL" id="SPZ88340.1"/>
    </source>
</evidence>
<gene>
    <name evidence="1" type="ORF">NCTC11343_03431</name>
</gene>
<dbReference type="RefSeq" id="WP_046674316.1">
    <property type="nucleotide sequence ID" value="NZ_CP069793.1"/>
</dbReference>
<organism evidence="1 2">
    <name type="scientific">Sphingobacterium multivorum</name>
    <dbReference type="NCBI Taxonomy" id="28454"/>
    <lineage>
        <taxon>Bacteria</taxon>
        <taxon>Pseudomonadati</taxon>
        <taxon>Bacteroidota</taxon>
        <taxon>Sphingobacteriia</taxon>
        <taxon>Sphingobacteriales</taxon>
        <taxon>Sphingobacteriaceae</taxon>
        <taxon>Sphingobacterium</taxon>
    </lineage>
</organism>
<evidence type="ECO:0000313" key="2">
    <source>
        <dbReference type="Proteomes" id="UP000251241"/>
    </source>
</evidence>
<dbReference type="Proteomes" id="UP000251241">
    <property type="component" value="Unassembled WGS sequence"/>
</dbReference>
<sequence length="122" mass="14036">MKRFLAIFLLFSCCFAACSEFIEYPLEKESVELLAPMDSLSTQDSVVSFYWKNHQDADKYRLQIARPNFDSIQKVIVDTVTTLDHLNLTVSPGKYTWRVRPENSGSVGLFKQRQITILPSLK</sequence>
<dbReference type="EMBL" id="UAUU01000009">
    <property type="protein sequence ID" value="SPZ88340.1"/>
    <property type="molecule type" value="Genomic_DNA"/>
</dbReference>
<dbReference type="InterPro" id="IPR013783">
    <property type="entry name" value="Ig-like_fold"/>
</dbReference>